<gene>
    <name evidence="1" type="ORF">KIN20_022105</name>
</gene>
<sequence>MDFSQLSAPPNEAILQDEQRLYLDLLEKGGTPSAIEAGTLYFRSLFTSDLTTHLAHPENYTRLVSILLSILESDFHTEGARFNAVGAITNMACLSQQMIHLIVDQ</sequence>
<feature type="non-terminal residue" evidence="1">
    <location>
        <position position="1"/>
    </location>
</feature>
<dbReference type="Proteomes" id="UP001196413">
    <property type="component" value="Unassembled WGS sequence"/>
</dbReference>
<accession>A0AAD5MPR5</accession>
<dbReference type="EMBL" id="JAHQIW010004467">
    <property type="protein sequence ID" value="KAJ1362520.1"/>
    <property type="molecule type" value="Genomic_DNA"/>
</dbReference>
<evidence type="ECO:0000313" key="2">
    <source>
        <dbReference type="Proteomes" id="UP001196413"/>
    </source>
</evidence>
<name>A0AAD5MPR5_PARTN</name>
<proteinExistence type="predicted"/>
<protein>
    <submittedName>
        <fullName evidence="1">Uncharacterized protein</fullName>
    </submittedName>
</protein>
<dbReference type="AlphaFoldDB" id="A0AAD5MPR5"/>
<keyword evidence="2" id="KW-1185">Reference proteome</keyword>
<reference evidence="1" key="1">
    <citation type="submission" date="2021-06" db="EMBL/GenBank/DDBJ databases">
        <title>Parelaphostrongylus tenuis whole genome reference sequence.</title>
        <authorList>
            <person name="Garwood T.J."/>
            <person name="Larsen P.A."/>
            <person name="Fountain-Jones N.M."/>
            <person name="Garbe J.R."/>
            <person name="Macchietto M.G."/>
            <person name="Kania S.A."/>
            <person name="Gerhold R.W."/>
            <person name="Richards J.E."/>
            <person name="Wolf T.M."/>
        </authorList>
    </citation>
    <scope>NUCLEOTIDE SEQUENCE</scope>
    <source>
        <strain evidence="1">MNPRO001-30</strain>
        <tissue evidence="1">Meninges</tissue>
    </source>
</reference>
<organism evidence="1 2">
    <name type="scientific">Parelaphostrongylus tenuis</name>
    <name type="common">Meningeal worm</name>
    <dbReference type="NCBI Taxonomy" id="148309"/>
    <lineage>
        <taxon>Eukaryota</taxon>
        <taxon>Metazoa</taxon>
        <taxon>Ecdysozoa</taxon>
        <taxon>Nematoda</taxon>
        <taxon>Chromadorea</taxon>
        <taxon>Rhabditida</taxon>
        <taxon>Rhabditina</taxon>
        <taxon>Rhabditomorpha</taxon>
        <taxon>Strongyloidea</taxon>
        <taxon>Metastrongylidae</taxon>
        <taxon>Parelaphostrongylus</taxon>
    </lineage>
</organism>
<comment type="caution">
    <text evidence="1">The sequence shown here is derived from an EMBL/GenBank/DDBJ whole genome shotgun (WGS) entry which is preliminary data.</text>
</comment>
<evidence type="ECO:0000313" key="1">
    <source>
        <dbReference type="EMBL" id="KAJ1362520.1"/>
    </source>
</evidence>